<dbReference type="PRINTS" id="PR00038">
    <property type="entry name" value="HTHLUXR"/>
</dbReference>
<dbReference type="OrthoDB" id="9780153at2"/>
<evidence type="ECO:0000256" key="5">
    <source>
        <dbReference type="PROSITE-ProRule" id="PRU00169"/>
    </source>
</evidence>
<reference evidence="9 10" key="2">
    <citation type="journal article" date="2010" name="Proc. Natl. Acad. Sci. U.S.A.">
        <title>A Nitrospira metagenome illuminates the physiology and evolution of globally important nitrite-oxidizing bacteria.</title>
        <authorList>
            <person name="Lucker S."/>
            <person name="Wagner M."/>
            <person name="Maixner F."/>
            <person name="Pelletier E."/>
            <person name="Koch H."/>
            <person name="Vacherie B."/>
            <person name="Rattei T."/>
            <person name="Sinninghe Damste J."/>
            <person name="Spieck E."/>
            <person name="Le Paslier D."/>
            <person name="Daims H."/>
        </authorList>
    </citation>
    <scope>NUCLEOTIDE SEQUENCE [LARGE SCALE GENOMIC DNA]</scope>
</reference>
<dbReference type="Pfam" id="PF00072">
    <property type="entry name" value="Response_reg"/>
    <property type="match status" value="1"/>
</dbReference>
<dbReference type="eggNOG" id="COG2197">
    <property type="taxonomic scope" value="Bacteria"/>
</dbReference>
<keyword evidence="2" id="KW-0805">Transcription regulation</keyword>
<dbReference type="HOGENOM" id="CLU_000445_90_1_0"/>
<keyword evidence="4" id="KW-0804">Transcription</keyword>
<dbReference type="EMBL" id="FP929003">
    <property type="protein sequence ID" value="CBK41231.1"/>
    <property type="molecule type" value="Genomic_DNA"/>
</dbReference>
<dbReference type="InterPro" id="IPR016032">
    <property type="entry name" value="Sig_transdc_resp-reg_C-effctor"/>
</dbReference>
<proteinExistence type="predicted"/>
<dbReference type="CDD" id="cd17535">
    <property type="entry name" value="REC_NarL-like"/>
    <property type="match status" value="1"/>
</dbReference>
<dbReference type="EMBL" id="EU559167">
    <property type="protein sequence ID" value="ACE75636.1"/>
    <property type="molecule type" value="Genomic_DNA"/>
</dbReference>
<dbReference type="STRING" id="330214.NIDE1489"/>
<evidence type="ECO:0000259" key="6">
    <source>
        <dbReference type="PROSITE" id="PS50043"/>
    </source>
</evidence>
<dbReference type="Proteomes" id="UP000001660">
    <property type="component" value="Chromosome"/>
</dbReference>
<accession>B3U4R9</accession>
<evidence type="ECO:0000256" key="2">
    <source>
        <dbReference type="ARBA" id="ARBA00023015"/>
    </source>
</evidence>
<dbReference type="InterPro" id="IPR000792">
    <property type="entry name" value="Tscrpt_reg_LuxR_C"/>
</dbReference>
<dbReference type="InterPro" id="IPR001789">
    <property type="entry name" value="Sig_transdc_resp-reg_receiver"/>
</dbReference>
<dbReference type="GO" id="GO:0006355">
    <property type="term" value="P:regulation of DNA-templated transcription"/>
    <property type="evidence" value="ECO:0007669"/>
    <property type="project" value="InterPro"/>
</dbReference>
<keyword evidence="3" id="KW-0238">DNA-binding</keyword>
<gene>
    <name evidence="8" type="primary">gacA</name>
    <name evidence="9" type="ORF">NIDE1489</name>
</gene>
<reference evidence="9" key="3">
    <citation type="submission" date="2010-03" db="EMBL/GenBank/DDBJ databases">
        <authorList>
            <person name="Genoscope - CEA"/>
        </authorList>
    </citation>
    <scope>NUCLEOTIDE SEQUENCE</scope>
</reference>
<name>B3U4R9_9BACT</name>
<dbReference type="KEGG" id="nde:NIDE1489"/>
<dbReference type="Pfam" id="PF00196">
    <property type="entry name" value="GerE"/>
    <property type="match status" value="1"/>
</dbReference>
<dbReference type="PROSITE" id="PS50043">
    <property type="entry name" value="HTH_LUXR_2"/>
    <property type="match status" value="1"/>
</dbReference>
<dbReference type="GO" id="GO:0003677">
    <property type="term" value="F:DNA binding"/>
    <property type="evidence" value="ECO:0007669"/>
    <property type="project" value="UniProtKB-KW"/>
</dbReference>
<organism evidence="8">
    <name type="scientific">Nitrospira defluvii</name>
    <dbReference type="NCBI Taxonomy" id="330214"/>
    <lineage>
        <taxon>Bacteria</taxon>
        <taxon>Pseudomonadati</taxon>
        <taxon>Nitrospirota</taxon>
        <taxon>Nitrospiria</taxon>
        <taxon>Nitrospirales</taxon>
        <taxon>Nitrospiraceae</taxon>
        <taxon>Nitrospira</taxon>
    </lineage>
</organism>
<evidence type="ECO:0000259" key="7">
    <source>
        <dbReference type="PROSITE" id="PS50110"/>
    </source>
</evidence>
<feature type="domain" description="HTH luxR-type" evidence="6">
    <location>
        <begin position="142"/>
        <end position="207"/>
    </location>
</feature>
<dbReference type="PANTHER" id="PTHR43214:SF41">
    <property type="entry name" value="NITRATE_NITRITE RESPONSE REGULATOR PROTEIN NARP"/>
    <property type="match status" value="1"/>
</dbReference>
<feature type="domain" description="Response regulatory" evidence="7">
    <location>
        <begin position="3"/>
        <end position="119"/>
    </location>
</feature>
<sequence length="214" mass="23503">MTRILVVDDHAVVRQGVKQILSEQFHGAVLGDAQNAEEMILQVGKHSWDIVILDVGMPGKSGLDALKELKQARPKLPVLVLSGYPEDQLALRMLKAGAAGYLSKDSAPNELVQALRKILGGGKFVSAAVAELLALNLESDGEKPLHEQLSDREYQVMCLIAVGKSLKDIADDLCVGVSTINTYRARILEKMQLKNNTELTHYAIENRLVNRLIR</sequence>
<evidence type="ECO:0000313" key="9">
    <source>
        <dbReference type="EMBL" id="CBK41231.1"/>
    </source>
</evidence>
<evidence type="ECO:0000256" key="4">
    <source>
        <dbReference type="ARBA" id="ARBA00023163"/>
    </source>
</evidence>
<dbReference type="SMART" id="SM00421">
    <property type="entry name" value="HTH_LUXR"/>
    <property type="match status" value="1"/>
</dbReference>
<dbReference type="AlphaFoldDB" id="B3U4R9"/>
<dbReference type="SUPFAM" id="SSF46894">
    <property type="entry name" value="C-terminal effector domain of the bipartite response regulators"/>
    <property type="match status" value="1"/>
</dbReference>
<dbReference type="CDD" id="cd06170">
    <property type="entry name" value="LuxR_C_like"/>
    <property type="match status" value="1"/>
</dbReference>
<dbReference type="InterPro" id="IPR011006">
    <property type="entry name" value="CheY-like_superfamily"/>
</dbReference>
<dbReference type="PANTHER" id="PTHR43214">
    <property type="entry name" value="TWO-COMPONENT RESPONSE REGULATOR"/>
    <property type="match status" value="1"/>
</dbReference>
<dbReference type="PROSITE" id="PS50110">
    <property type="entry name" value="RESPONSE_REGULATORY"/>
    <property type="match status" value="1"/>
</dbReference>
<dbReference type="SMART" id="SM00448">
    <property type="entry name" value="REC"/>
    <property type="match status" value="1"/>
</dbReference>
<dbReference type="GO" id="GO:0000160">
    <property type="term" value="P:phosphorelay signal transduction system"/>
    <property type="evidence" value="ECO:0007669"/>
    <property type="project" value="InterPro"/>
</dbReference>
<keyword evidence="10" id="KW-1185">Reference proteome</keyword>
<dbReference type="Gene3D" id="3.40.50.2300">
    <property type="match status" value="1"/>
</dbReference>
<evidence type="ECO:0000313" key="8">
    <source>
        <dbReference type="EMBL" id="ACE75636.1"/>
    </source>
</evidence>
<reference evidence="8" key="1">
    <citation type="journal article" date="2008" name="Environ. Microbiol.">
        <title>Environmental genomics reveals a functional chlorite dismutase in the nitrite-oxidizing bacterium 'Candidatus Nitrospira defluvii'.</title>
        <authorList>
            <person name="Maixner F."/>
            <person name="Wagner M."/>
            <person name="Lucker S."/>
            <person name="Pelletier E."/>
            <person name="Schmitz-Esser S."/>
            <person name="Hace K."/>
            <person name="Spieck E."/>
            <person name="Konrat R."/>
            <person name="Le Paslier D."/>
            <person name="Daims H."/>
        </authorList>
    </citation>
    <scope>NUCLEOTIDE SEQUENCE</scope>
</reference>
<evidence type="ECO:0000313" key="10">
    <source>
        <dbReference type="Proteomes" id="UP000001660"/>
    </source>
</evidence>
<dbReference type="InterPro" id="IPR058245">
    <property type="entry name" value="NreC/VraR/RcsB-like_REC"/>
</dbReference>
<evidence type="ECO:0000256" key="3">
    <source>
        <dbReference type="ARBA" id="ARBA00023125"/>
    </source>
</evidence>
<protein>
    <submittedName>
        <fullName evidence="8 9">Response regulator</fullName>
    </submittedName>
</protein>
<keyword evidence="1 5" id="KW-0597">Phosphoprotein</keyword>
<feature type="modified residue" description="4-aspartylphosphate" evidence="5">
    <location>
        <position position="54"/>
    </location>
</feature>
<dbReference type="InterPro" id="IPR039420">
    <property type="entry name" value="WalR-like"/>
</dbReference>
<dbReference type="SUPFAM" id="SSF52172">
    <property type="entry name" value="CheY-like"/>
    <property type="match status" value="1"/>
</dbReference>
<evidence type="ECO:0000256" key="1">
    <source>
        <dbReference type="ARBA" id="ARBA00022553"/>
    </source>
</evidence>